<sequence>MNLPRIEIKQQFSRIGLERQSGQLTIETPPPQLEIKQEHVTVELSRTDGELSIDSRKAWSALGRGRFEEVTDRIAQQSLQISMQNIANLAQEGDRMMACHEKSNAFAEIARERMFREFPISILGEPNYDNVDVVYMPGKLQTDWKQGEVRFEYHRTKPSIDYYPGKVNPYLIQKNFIFFNATGQQLDAVM</sequence>
<evidence type="ECO:0008006" key="3">
    <source>
        <dbReference type="Google" id="ProtNLM"/>
    </source>
</evidence>
<dbReference type="OrthoDB" id="2112831at2"/>
<accession>A0A559IP73</accession>
<gene>
    <name evidence="1" type="ORF">FPZ44_16860</name>
</gene>
<evidence type="ECO:0000313" key="1">
    <source>
        <dbReference type="EMBL" id="TVX89451.1"/>
    </source>
</evidence>
<dbReference type="Pfam" id="PF20074">
    <property type="entry name" value="DUF6470"/>
    <property type="match status" value="1"/>
</dbReference>
<reference evidence="1 2" key="1">
    <citation type="submission" date="2019-07" db="EMBL/GenBank/DDBJ databases">
        <authorList>
            <person name="Kim J."/>
        </authorList>
    </citation>
    <scope>NUCLEOTIDE SEQUENCE [LARGE SCALE GENOMIC DNA]</scope>
    <source>
        <strain evidence="1 2">N4</strain>
    </source>
</reference>
<dbReference type="InterPro" id="IPR045527">
    <property type="entry name" value="DUF6470"/>
</dbReference>
<organism evidence="1 2">
    <name type="scientific">Paenibacillus agilis</name>
    <dbReference type="NCBI Taxonomy" id="3020863"/>
    <lineage>
        <taxon>Bacteria</taxon>
        <taxon>Bacillati</taxon>
        <taxon>Bacillota</taxon>
        <taxon>Bacilli</taxon>
        <taxon>Bacillales</taxon>
        <taxon>Paenibacillaceae</taxon>
        <taxon>Paenibacillus</taxon>
    </lineage>
</organism>
<dbReference type="Proteomes" id="UP000318102">
    <property type="component" value="Unassembled WGS sequence"/>
</dbReference>
<dbReference type="EMBL" id="VNJK01000002">
    <property type="protein sequence ID" value="TVX89451.1"/>
    <property type="molecule type" value="Genomic_DNA"/>
</dbReference>
<dbReference type="RefSeq" id="WP_144991961.1">
    <property type="nucleotide sequence ID" value="NZ_VNJK01000002.1"/>
</dbReference>
<proteinExistence type="predicted"/>
<name>A0A559IP73_9BACL</name>
<keyword evidence="2" id="KW-1185">Reference proteome</keyword>
<dbReference type="AlphaFoldDB" id="A0A559IP73"/>
<protein>
    <recommendedName>
        <fullName evidence="3">YviE</fullName>
    </recommendedName>
</protein>
<comment type="caution">
    <text evidence="1">The sequence shown here is derived from an EMBL/GenBank/DDBJ whole genome shotgun (WGS) entry which is preliminary data.</text>
</comment>
<evidence type="ECO:0000313" key="2">
    <source>
        <dbReference type="Proteomes" id="UP000318102"/>
    </source>
</evidence>